<sequence length="103" mass="11863">MAHYRATESKREQFRRYLEKSGVLATLTSVLLALYEENDKPNNALDFIKLHLGVGAPEPADTEALRMELDDLQRKCNLLMEENKELRNRLLQYEPSPDEGATE</sequence>
<reference evidence="5" key="2">
    <citation type="submission" date="2025-08" db="UniProtKB">
        <authorList>
            <consortium name="Ensembl"/>
        </authorList>
    </citation>
    <scope>IDENTIFICATION</scope>
</reference>
<dbReference type="GO" id="GO:0005634">
    <property type="term" value="C:nucleus"/>
    <property type="evidence" value="ECO:0007669"/>
    <property type="project" value="UniProtKB-SubCell"/>
</dbReference>
<dbReference type="CTD" id="26292"/>
<dbReference type="Gene3D" id="6.10.250.1060">
    <property type="match status" value="1"/>
</dbReference>
<keyword evidence="6" id="KW-1185">Reference proteome</keyword>
<dbReference type="GO" id="GO:0003713">
    <property type="term" value="F:transcription coactivator activity"/>
    <property type="evidence" value="ECO:0007669"/>
    <property type="project" value="InterPro"/>
</dbReference>
<dbReference type="PANTHER" id="PTHR13168:SF0">
    <property type="entry name" value="C-MYC-BINDING PROTEIN"/>
    <property type="match status" value="1"/>
</dbReference>
<accession>A0A8C5DLG0</accession>
<keyword evidence="3" id="KW-0539">Nucleus</keyword>
<dbReference type="RefSeq" id="XP_028316803.1">
    <property type="nucleotide sequence ID" value="XM_028461002.1"/>
</dbReference>
<comment type="subcellular location">
    <subcellularLocation>
        <location evidence="1">Nucleus</location>
    </subcellularLocation>
</comment>
<dbReference type="PRINTS" id="PR02028">
    <property type="entry name" value="CMYCBINDINGP"/>
</dbReference>
<evidence type="ECO:0000256" key="3">
    <source>
        <dbReference type="ARBA" id="ARBA00023242"/>
    </source>
</evidence>
<organism evidence="5 6">
    <name type="scientific">Gouania willdenowi</name>
    <name type="common">Blunt-snouted clingfish</name>
    <name type="synonym">Lepadogaster willdenowi</name>
    <dbReference type="NCBI Taxonomy" id="441366"/>
    <lineage>
        <taxon>Eukaryota</taxon>
        <taxon>Metazoa</taxon>
        <taxon>Chordata</taxon>
        <taxon>Craniata</taxon>
        <taxon>Vertebrata</taxon>
        <taxon>Euteleostomi</taxon>
        <taxon>Actinopterygii</taxon>
        <taxon>Neopterygii</taxon>
        <taxon>Teleostei</taxon>
        <taxon>Neoteleostei</taxon>
        <taxon>Acanthomorphata</taxon>
        <taxon>Ovalentaria</taxon>
        <taxon>Blenniimorphae</taxon>
        <taxon>Blenniiformes</taxon>
        <taxon>Gobiesocoidei</taxon>
        <taxon>Gobiesocidae</taxon>
        <taxon>Gobiesocinae</taxon>
        <taxon>Gouania</taxon>
    </lineage>
</organism>
<name>A0A8C5DLG0_GOUWI</name>
<evidence type="ECO:0000256" key="4">
    <source>
        <dbReference type="SAM" id="Coils"/>
    </source>
</evidence>
<evidence type="ECO:0000313" key="6">
    <source>
        <dbReference type="Proteomes" id="UP000694680"/>
    </source>
</evidence>
<dbReference type="OrthoDB" id="524165at2759"/>
<comment type="similarity">
    <text evidence="2">Belongs to the AMY1 family.</text>
</comment>
<keyword evidence="4" id="KW-0175">Coiled coil</keyword>
<reference evidence="5" key="1">
    <citation type="submission" date="2020-06" db="EMBL/GenBank/DDBJ databases">
        <authorList>
            <consortium name="Wellcome Sanger Institute Data Sharing"/>
        </authorList>
    </citation>
    <scope>NUCLEOTIDE SEQUENCE [LARGE SCALE GENOMIC DNA]</scope>
</reference>
<reference evidence="5" key="3">
    <citation type="submission" date="2025-09" db="UniProtKB">
        <authorList>
            <consortium name="Ensembl"/>
        </authorList>
    </citation>
    <scope>IDENTIFICATION</scope>
</reference>
<feature type="coiled-coil region" evidence="4">
    <location>
        <begin position="62"/>
        <end position="89"/>
    </location>
</feature>
<evidence type="ECO:0000256" key="2">
    <source>
        <dbReference type="ARBA" id="ARBA00009389"/>
    </source>
</evidence>
<protein>
    <submittedName>
        <fullName evidence="5">c-Myc-binding protein-like</fullName>
    </submittedName>
</protein>
<evidence type="ECO:0000313" key="5">
    <source>
        <dbReference type="Ensembl" id="ENSGWIP00000008626.1"/>
    </source>
</evidence>
<dbReference type="CDD" id="cd21937">
    <property type="entry name" value="ZIP_MycBP-like"/>
    <property type="match status" value="1"/>
</dbReference>
<dbReference type="GeneID" id="114471987"/>
<dbReference type="InterPro" id="IPR026060">
    <property type="entry name" value="AMY1"/>
</dbReference>
<gene>
    <name evidence="5" type="primary">mycbp</name>
</gene>
<dbReference type="PANTHER" id="PTHR13168">
    <property type="entry name" value="ASSOCIATE OF C-MYC AMY-1"/>
    <property type="match status" value="1"/>
</dbReference>
<evidence type="ECO:0000256" key="1">
    <source>
        <dbReference type="ARBA" id="ARBA00004123"/>
    </source>
</evidence>
<proteinExistence type="inferred from homology"/>
<dbReference type="Ensembl" id="ENSGWIT00000009647.1">
    <property type="protein sequence ID" value="ENSGWIP00000008626.1"/>
    <property type="gene ID" value="ENSGWIG00000005143.1"/>
</dbReference>
<dbReference type="Proteomes" id="UP000694680">
    <property type="component" value="Chromosome 11"/>
</dbReference>
<dbReference type="AlphaFoldDB" id="A0A8C5DLG0"/>